<name>T0PWX2_SAPDV</name>
<dbReference type="VEuPathDB" id="FungiDB:SDRG_16616"/>
<organism evidence="1 3">
    <name type="scientific">Saprolegnia diclina (strain VS20)</name>
    <dbReference type="NCBI Taxonomy" id="1156394"/>
    <lineage>
        <taxon>Eukaryota</taxon>
        <taxon>Sar</taxon>
        <taxon>Stramenopiles</taxon>
        <taxon>Oomycota</taxon>
        <taxon>Saprolegniomycetes</taxon>
        <taxon>Saprolegniales</taxon>
        <taxon>Saprolegniaceae</taxon>
        <taxon>Saprolegnia</taxon>
    </lineage>
</organism>
<dbReference type="RefSeq" id="XP_008621055.1">
    <property type="nucleotide sequence ID" value="XM_008622833.1"/>
</dbReference>
<dbReference type="VEuPathDB" id="FungiDB:SDRG_16617"/>
<reference evidence="1 3" key="1">
    <citation type="submission" date="2012-04" db="EMBL/GenBank/DDBJ databases">
        <title>The Genome Sequence of Saprolegnia declina VS20.</title>
        <authorList>
            <consortium name="The Broad Institute Genome Sequencing Platform"/>
            <person name="Russ C."/>
            <person name="Nusbaum C."/>
            <person name="Tyler B."/>
            <person name="van West P."/>
            <person name="Dieguez-Uribeondo J."/>
            <person name="de Bruijn I."/>
            <person name="Tripathy S."/>
            <person name="Jiang R."/>
            <person name="Young S.K."/>
            <person name="Zeng Q."/>
            <person name="Gargeya S."/>
            <person name="Fitzgerald M."/>
            <person name="Haas B."/>
            <person name="Abouelleil A."/>
            <person name="Alvarado L."/>
            <person name="Arachchi H.M."/>
            <person name="Berlin A."/>
            <person name="Chapman S.B."/>
            <person name="Goldberg J."/>
            <person name="Griggs A."/>
            <person name="Gujja S."/>
            <person name="Hansen M."/>
            <person name="Howarth C."/>
            <person name="Imamovic A."/>
            <person name="Larimer J."/>
            <person name="McCowen C."/>
            <person name="Montmayeur A."/>
            <person name="Murphy C."/>
            <person name="Neiman D."/>
            <person name="Pearson M."/>
            <person name="Priest M."/>
            <person name="Roberts A."/>
            <person name="Saif S."/>
            <person name="Shea T."/>
            <person name="Sisk P."/>
            <person name="Sykes S."/>
            <person name="Wortman J."/>
            <person name="Nusbaum C."/>
            <person name="Birren B."/>
        </authorList>
    </citation>
    <scope>NUCLEOTIDE SEQUENCE [LARGE SCALE GENOMIC DNA]</scope>
    <source>
        <strain evidence="1 3">VS20</strain>
    </source>
</reference>
<accession>T0PWX2</accession>
<dbReference type="InParanoid" id="T0PWX2"/>
<evidence type="ECO:0000313" key="2">
    <source>
        <dbReference type="EMBL" id="EQC25511.1"/>
    </source>
</evidence>
<dbReference type="RefSeq" id="XP_008621054.1">
    <property type="nucleotide sequence ID" value="XM_008622832.1"/>
</dbReference>
<gene>
    <name evidence="1" type="ORF">SDRG_16616</name>
    <name evidence="2" type="ORF">SDRG_16617</name>
</gene>
<protein>
    <submittedName>
        <fullName evidence="1">Uncharacterized protein</fullName>
    </submittedName>
</protein>
<keyword evidence="3" id="KW-1185">Reference proteome</keyword>
<dbReference type="AlphaFoldDB" id="T0PWX2"/>
<proteinExistence type="predicted"/>
<dbReference type="EMBL" id="JH767270">
    <property type="protein sequence ID" value="EQC25510.1"/>
    <property type="molecule type" value="Genomic_DNA"/>
</dbReference>
<evidence type="ECO:0000313" key="1">
    <source>
        <dbReference type="EMBL" id="EQC25510.1"/>
    </source>
</evidence>
<dbReference type="GeneID" id="19957343"/>
<dbReference type="EMBL" id="JH767270">
    <property type="protein sequence ID" value="EQC25511.1"/>
    <property type="molecule type" value="Genomic_DNA"/>
</dbReference>
<evidence type="ECO:0000313" key="3">
    <source>
        <dbReference type="Proteomes" id="UP000030762"/>
    </source>
</evidence>
<dbReference type="Proteomes" id="UP000030762">
    <property type="component" value="Unassembled WGS sequence"/>
</dbReference>
<sequence>MSQALASPHVISSQVKPVAVEAWPLFRDLAADMSVVHMRIGLIERSDNAVRIRKKLKLKYHSYAVALAFAVATWKA</sequence>
<dbReference type="GeneID" id="19957344"/>